<keyword evidence="9" id="KW-1185">Reference proteome</keyword>
<dbReference type="PANTHER" id="PTHR30532">
    <property type="entry name" value="IRON III DICITRATE-BINDING PERIPLASMIC PROTEIN"/>
    <property type="match status" value="1"/>
</dbReference>
<evidence type="ECO:0000256" key="2">
    <source>
        <dbReference type="ARBA" id="ARBA00008814"/>
    </source>
</evidence>
<dbReference type="GO" id="GO:0030288">
    <property type="term" value="C:outer membrane-bounded periplasmic space"/>
    <property type="evidence" value="ECO:0007669"/>
    <property type="project" value="TreeGrafter"/>
</dbReference>
<evidence type="ECO:0000259" key="7">
    <source>
        <dbReference type="PROSITE" id="PS50983"/>
    </source>
</evidence>
<organism evidence="8 9">
    <name type="scientific">Salipiger aestuarii</name>
    <dbReference type="NCBI Taxonomy" id="568098"/>
    <lineage>
        <taxon>Bacteria</taxon>
        <taxon>Pseudomonadati</taxon>
        <taxon>Pseudomonadota</taxon>
        <taxon>Alphaproteobacteria</taxon>
        <taxon>Rhodobacterales</taxon>
        <taxon>Roseobacteraceae</taxon>
        <taxon>Salipiger</taxon>
    </lineage>
</organism>
<dbReference type="RefSeq" id="WP_111549775.1">
    <property type="nucleotide sequence ID" value="NZ_LIGK01000003.1"/>
</dbReference>
<keyword evidence="4" id="KW-0410">Iron transport</keyword>
<evidence type="ECO:0000256" key="4">
    <source>
        <dbReference type="ARBA" id="ARBA00022496"/>
    </source>
</evidence>
<dbReference type="InterPro" id="IPR033870">
    <property type="entry name" value="FatB"/>
</dbReference>
<sequence>MRPILLAGLMACATAVPALAQDVTIDTATGPVTLTQAPQSVVVFDAPSVDTISALGQPIAGLPSPLYMGSIGGMARVLDAATPVGTLFEPDFEALAVMGPELIVAGGRSSTQLGPLSRIAPTIDMTVDGAGGNMVSQTRGRIAAFGALFDREDAAAELTEALTAKLDEAAAAVKGKGKALVILTNGGKISAFGSGSRFGWLHDAVGLPQAHPGLQAETHGQAISFEFLAQTDPDWLLVIDRGAAIQADSQAARATLDNPIVARTRAAQNDRIVYLDAAPIYISGGGARSMMHTLDELIAAFSGAEG</sequence>
<feature type="chain" id="PRO_5016457308" evidence="6">
    <location>
        <begin position="21"/>
        <end position="306"/>
    </location>
</feature>
<feature type="domain" description="Fe/B12 periplasmic-binding" evidence="7">
    <location>
        <begin position="40"/>
        <end position="305"/>
    </location>
</feature>
<dbReference type="EMBL" id="QLMG01000004">
    <property type="protein sequence ID" value="RAK21524.1"/>
    <property type="molecule type" value="Genomic_DNA"/>
</dbReference>
<reference evidence="8 9" key="1">
    <citation type="submission" date="2018-06" db="EMBL/GenBank/DDBJ databases">
        <title>Genomic Encyclopedia of Archaeal and Bacterial Type Strains, Phase II (KMG-II): from individual species to whole genera.</title>
        <authorList>
            <person name="Goeker M."/>
        </authorList>
    </citation>
    <scope>NUCLEOTIDE SEQUENCE [LARGE SCALE GENOMIC DNA]</scope>
    <source>
        <strain evidence="8 9">DSM 22011</strain>
    </source>
</reference>
<dbReference type="AlphaFoldDB" id="A0A327YKH6"/>
<dbReference type="InterPro" id="IPR051313">
    <property type="entry name" value="Bact_iron-sidero_bind"/>
</dbReference>
<dbReference type="SUPFAM" id="SSF53807">
    <property type="entry name" value="Helical backbone' metal receptor"/>
    <property type="match status" value="1"/>
</dbReference>
<comment type="subcellular location">
    <subcellularLocation>
        <location evidence="1">Cell envelope</location>
    </subcellularLocation>
</comment>
<dbReference type="Pfam" id="PF01497">
    <property type="entry name" value="Peripla_BP_2"/>
    <property type="match status" value="1"/>
</dbReference>
<comment type="caution">
    <text evidence="8">The sequence shown here is derived from an EMBL/GenBank/DDBJ whole genome shotgun (WGS) entry which is preliminary data.</text>
</comment>
<evidence type="ECO:0000313" key="8">
    <source>
        <dbReference type="EMBL" id="RAK21524.1"/>
    </source>
</evidence>
<accession>A0A327YKH6</accession>
<gene>
    <name evidence="8" type="ORF">ATI53_1004122</name>
</gene>
<keyword evidence="4" id="KW-0406">Ion transport</keyword>
<dbReference type="InterPro" id="IPR002491">
    <property type="entry name" value="ABC_transptr_periplasmic_BD"/>
</dbReference>
<evidence type="ECO:0000313" key="9">
    <source>
        <dbReference type="Proteomes" id="UP000249165"/>
    </source>
</evidence>
<dbReference type="Proteomes" id="UP000249165">
    <property type="component" value="Unassembled WGS sequence"/>
</dbReference>
<dbReference type="OrthoDB" id="63946at2"/>
<dbReference type="GO" id="GO:1901678">
    <property type="term" value="P:iron coordination entity transport"/>
    <property type="evidence" value="ECO:0007669"/>
    <property type="project" value="UniProtKB-ARBA"/>
</dbReference>
<dbReference type="Gene3D" id="3.40.50.1980">
    <property type="entry name" value="Nitrogenase molybdenum iron protein domain"/>
    <property type="match status" value="2"/>
</dbReference>
<evidence type="ECO:0000256" key="1">
    <source>
        <dbReference type="ARBA" id="ARBA00004196"/>
    </source>
</evidence>
<evidence type="ECO:0000256" key="5">
    <source>
        <dbReference type="ARBA" id="ARBA00022729"/>
    </source>
</evidence>
<keyword evidence="5 6" id="KW-0732">Signal</keyword>
<protein>
    <submittedName>
        <fullName evidence="8">Iron complex transport system substrate-binding protein</fullName>
    </submittedName>
</protein>
<dbReference type="PANTHER" id="PTHR30532:SF28">
    <property type="entry name" value="PETROBACTIN-BINDING PROTEIN YCLQ"/>
    <property type="match status" value="1"/>
</dbReference>
<name>A0A327YKH6_9RHOB</name>
<feature type="signal peptide" evidence="6">
    <location>
        <begin position="1"/>
        <end position="20"/>
    </location>
</feature>
<dbReference type="PROSITE" id="PS50983">
    <property type="entry name" value="FE_B12_PBP"/>
    <property type="match status" value="1"/>
</dbReference>
<keyword evidence="3" id="KW-0813">Transport</keyword>
<keyword evidence="4" id="KW-0408">Iron</keyword>
<evidence type="ECO:0000256" key="3">
    <source>
        <dbReference type="ARBA" id="ARBA00022448"/>
    </source>
</evidence>
<dbReference type="CDD" id="cd01140">
    <property type="entry name" value="FatB"/>
    <property type="match status" value="1"/>
</dbReference>
<evidence type="ECO:0000256" key="6">
    <source>
        <dbReference type="SAM" id="SignalP"/>
    </source>
</evidence>
<proteinExistence type="inferred from homology"/>
<comment type="similarity">
    <text evidence="2">Belongs to the bacterial solute-binding protein 8 family.</text>
</comment>